<dbReference type="EMBL" id="JBHUCP010000008">
    <property type="protein sequence ID" value="MFD1530525.1"/>
    <property type="molecule type" value="Genomic_DNA"/>
</dbReference>
<feature type="binding site" evidence="5 6">
    <location>
        <position position="132"/>
    </location>
    <ligand>
        <name>Zn(2+)</name>
        <dbReference type="ChEBI" id="CHEBI:29105"/>
    </ligand>
</feature>
<dbReference type="InterPro" id="IPR003000">
    <property type="entry name" value="Sirtuin"/>
</dbReference>
<name>A0ABW4FJR9_9PSEU</name>
<keyword evidence="9" id="KW-1185">Reference proteome</keyword>
<keyword evidence="5" id="KW-0963">Cytoplasm</keyword>
<accession>A0ABW4FJR9</accession>
<comment type="similarity">
    <text evidence="5">Belongs to the sirtuin family. Class II subfamily.</text>
</comment>
<dbReference type="Proteomes" id="UP001597145">
    <property type="component" value="Unassembled WGS sequence"/>
</dbReference>
<dbReference type="Pfam" id="PF02146">
    <property type="entry name" value="SIR2"/>
    <property type="match status" value="1"/>
</dbReference>
<dbReference type="EC" id="2.3.1.286" evidence="5"/>
<dbReference type="InterPro" id="IPR026587">
    <property type="entry name" value="Sirtuin_class_II"/>
</dbReference>
<dbReference type="NCBIfam" id="NF003738">
    <property type="entry name" value="PRK05333.1"/>
    <property type="match status" value="1"/>
</dbReference>
<dbReference type="SUPFAM" id="SSF52467">
    <property type="entry name" value="DHS-like NAD/FAD-binding domain"/>
    <property type="match status" value="1"/>
</dbReference>
<keyword evidence="3 5" id="KW-0862">Zinc</keyword>
<keyword evidence="4 5" id="KW-0520">NAD</keyword>
<keyword evidence="2 5" id="KW-0479">Metal-binding</keyword>
<dbReference type="HAMAP" id="MF_01967">
    <property type="entry name" value="Sirtuin_ClassII"/>
    <property type="match status" value="1"/>
</dbReference>
<dbReference type="RefSeq" id="WP_379659765.1">
    <property type="nucleotide sequence ID" value="NZ_BAAAJG010000029.1"/>
</dbReference>
<reference evidence="9" key="1">
    <citation type="journal article" date="2019" name="Int. J. Syst. Evol. Microbiol.">
        <title>The Global Catalogue of Microorganisms (GCM) 10K type strain sequencing project: providing services to taxonomists for standard genome sequencing and annotation.</title>
        <authorList>
            <consortium name="The Broad Institute Genomics Platform"/>
            <consortium name="The Broad Institute Genome Sequencing Center for Infectious Disease"/>
            <person name="Wu L."/>
            <person name="Ma J."/>
        </authorList>
    </citation>
    <scope>NUCLEOTIDE SEQUENCE [LARGE SCALE GENOMIC DNA]</scope>
    <source>
        <strain evidence="9">JCM 12165</strain>
    </source>
</reference>
<dbReference type="PANTHER" id="PTHR11085">
    <property type="entry name" value="NAD-DEPENDENT PROTEIN DEACYLASE SIRTUIN-5, MITOCHONDRIAL-RELATED"/>
    <property type="match status" value="1"/>
</dbReference>
<evidence type="ECO:0000256" key="6">
    <source>
        <dbReference type="PROSITE-ProRule" id="PRU00236"/>
    </source>
</evidence>
<dbReference type="PROSITE" id="PS50305">
    <property type="entry name" value="SIRTUIN"/>
    <property type="match status" value="1"/>
</dbReference>
<dbReference type="InterPro" id="IPR026591">
    <property type="entry name" value="Sirtuin_cat_small_dom_sf"/>
</dbReference>
<feature type="binding site" evidence="5 6">
    <location>
        <position position="129"/>
    </location>
    <ligand>
        <name>Zn(2+)</name>
        <dbReference type="ChEBI" id="CHEBI:29105"/>
    </ligand>
</feature>
<dbReference type="InterPro" id="IPR029035">
    <property type="entry name" value="DHS-like_NAD/FAD-binding_dom"/>
</dbReference>
<dbReference type="InterPro" id="IPR050134">
    <property type="entry name" value="NAD-dep_sirtuin_deacylases"/>
</dbReference>
<evidence type="ECO:0000256" key="1">
    <source>
        <dbReference type="ARBA" id="ARBA00022679"/>
    </source>
</evidence>
<feature type="binding site" evidence="5">
    <location>
        <position position="265"/>
    </location>
    <ligand>
        <name>NAD(+)</name>
        <dbReference type="ChEBI" id="CHEBI:57540"/>
    </ligand>
</feature>
<gene>
    <name evidence="5" type="primary">cobB</name>
    <name evidence="8" type="ORF">ACFSCY_13835</name>
</gene>
<feature type="binding site" evidence="5">
    <location>
        <begin position="103"/>
        <end position="106"/>
    </location>
    <ligand>
        <name>NAD(+)</name>
        <dbReference type="ChEBI" id="CHEBI:57540"/>
    </ligand>
</feature>
<dbReference type="Gene3D" id="3.30.1600.10">
    <property type="entry name" value="SIR2/SIRT2 'Small Domain"/>
    <property type="match status" value="1"/>
</dbReference>
<keyword evidence="1 5" id="KW-0808">Transferase</keyword>
<feature type="binding site" evidence="5">
    <location>
        <begin position="221"/>
        <end position="223"/>
    </location>
    <ligand>
        <name>NAD(+)</name>
        <dbReference type="ChEBI" id="CHEBI:57540"/>
    </ligand>
</feature>
<comment type="cofactor">
    <cofactor evidence="5">
        <name>Zn(2+)</name>
        <dbReference type="ChEBI" id="CHEBI:29105"/>
    </cofactor>
    <text evidence="5">Binds 1 zinc ion per subunit.</text>
</comment>
<comment type="catalytic activity">
    <reaction evidence="5">
        <text>N(6)-acetyl-L-lysyl-[protein] + NAD(+) + H2O = 2''-O-acetyl-ADP-D-ribose + nicotinamide + L-lysyl-[protein]</text>
        <dbReference type="Rhea" id="RHEA:43636"/>
        <dbReference type="Rhea" id="RHEA-COMP:9752"/>
        <dbReference type="Rhea" id="RHEA-COMP:10731"/>
        <dbReference type="ChEBI" id="CHEBI:15377"/>
        <dbReference type="ChEBI" id="CHEBI:17154"/>
        <dbReference type="ChEBI" id="CHEBI:29969"/>
        <dbReference type="ChEBI" id="CHEBI:57540"/>
        <dbReference type="ChEBI" id="CHEBI:61930"/>
        <dbReference type="ChEBI" id="CHEBI:83767"/>
        <dbReference type="EC" id="2.3.1.286"/>
    </reaction>
</comment>
<comment type="subcellular location">
    <subcellularLocation>
        <location evidence="5">Cytoplasm</location>
    </subcellularLocation>
</comment>
<organism evidence="8 9">
    <name type="scientific">Pseudonocardia aurantiaca</name>
    <dbReference type="NCBI Taxonomy" id="75290"/>
    <lineage>
        <taxon>Bacteria</taxon>
        <taxon>Bacillati</taxon>
        <taxon>Actinomycetota</taxon>
        <taxon>Actinomycetes</taxon>
        <taxon>Pseudonocardiales</taxon>
        <taxon>Pseudonocardiaceae</taxon>
        <taxon>Pseudonocardia</taxon>
    </lineage>
</organism>
<dbReference type="Gene3D" id="3.40.50.1220">
    <property type="entry name" value="TPP-binding domain"/>
    <property type="match status" value="1"/>
</dbReference>
<comment type="function">
    <text evidence="5">NAD-dependent protein deacetylase which modulates the activities of several enzymes which are inactive in their acetylated form.</text>
</comment>
<evidence type="ECO:0000256" key="4">
    <source>
        <dbReference type="ARBA" id="ARBA00023027"/>
    </source>
</evidence>
<feature type="domain" description="Deacetylase sirtuin-type" evidence="7">
    <location>
        <begin position="1"/>
        <end position="281"/>
    </location>
</feature>
<evidence type="ECO:0000256" key="3">
    <source>
        <dbReference type="ARBA" id="ARBA00022833"/>
    </source>
</evidence>
<comment type="caution">
    <text evidence="8">The sequence shown here is derived from an EMBL/GenBank/DDBJ whole genome shotgun (WGS) entry which is preliminary data.</text>
</comment>
<evidence type="ECO:0000313" key="9">
    <source>
        <dbReference type="Proteomes" id="UP001597145"/>
    </source>
</evidence>
<evidence type="ECO:0000256" key="2">
    <source>
        <dbReference type="ARBA" id="ARBA00022723"/>
    </source>
</evidence>
<evidence type="ECO:0000313" key="8">
    <source>
        <dbReference type="EMBL" id="MFD1530525.1"/>
    </source>
</evidence>
<feature type="binding site" evidence="5 6">
    <location>
        <position position="184"/>
    </location>
    <ligand>
        <name>Zn(2+)</name>
        <dbReference type="ChEBI" id="CHEBI:29105"/>
    </ligand>
</feature>
<feature type="binding site" evidence="5">
    <location>
        <begin position="27"/>
        <end position="47"/>
    </location>
    <ligand>
        <name>NAD(+)</name>
        <dbReference type="ChEBI" id="CHEBI:57540"/>
    </ligand>
</feature>
<sequence length="281" mass="29408">MDLLEADRSLSRALAVLARRPIVALTGAGLSTDSGIPDYRGPGSPPRTPMTYQQFLSGLPAQRRYWARSHVGWARMAHAEPNRGHRAVAELERVGALHGVITQNVDGLHRAAGSHAVIDLHGRISDVTCVGCGQRSPRDTLQARLTALNPGFVEAVGDAVESAPDGDAELAAVDGFQVAWCTGCGGALKPDVVFFGENVPKDRVARAYAMVDAAGVLLVAGSSLTVMSGLRFVRHAHKRGTPVVIVNRGRTRGDALADVVVDGGCSEVLTAVAAAAADNRG</sequence>
<evidence type="ECO:0000256" key="5">
    <source>
        <dbReference type="HAMAP-Rule" id="MF_01967"/>
    </source>
</evidence>
<feature type="binding site" evidence="5 6">
    <location>
        <position position="181"/>
    </location>
    <ligand>
        <name>Zn(2+)</name>
        <dbReference type="ChEBI" id="CHEBI:29105"/>
    </ligand>
</feature>
<dbReference type="InterPro" id="IPR026590">
    <property type="entry name" value="Ssirtuin_cat_dom"/>
</dbReference>
<dbReference type="PANTHER" id="PTHR11085:SF10">
    <property type="entry name" value="NAD-DEPENDENT PROTEIN DEACYLASE SIRTUIN-5, MITOCHONDRIAL-RELATED"/>
    <property type="match status" value="1"/>
</dbReference>
<proteinExistence type="inferred from homology"/>
<protein>
    <recommendedName>
        <fullName evidence="5">NAD-dependent protein deacetylase</fullName>
        <ecNumber evidence="5">2.3.1.286</ecNumber>
    </recommendedName>
    <alternativeName>
        <fullName evidence="5">Regulatory protein SIR2 homolog</fullName>
    </alternativeName>
</protein>
<feature type="binding site" evidence="5">
    <location>
        <begin position="247"/>
        <end position="249"/>
    </location>
    <ligand>
        <name>NAD(+)</name>
        <dbReference type="ChEBI" id="CHEBI:57540"/>
    </ligand>
</feature>
<evidence type="ECO:0000259" key="7">
    <source>
        <dbReference type="PROSITE" id="PS50305"/>
    </source>
</evidence>
<feature type="active site" description="Proton acceptor" evidence="5 6">
    <location>
        <position position="121"/>
    </location>
</feature>